<name>A0A0X8FJM4_9LACT</name>
<dbReference type="KEGG" id="auh:AWM75_00355"/>
<reference evidence="2" key="2">
    <citation type="submission" date="2016-01" db="EMBL/GenBank/DDBJ databases">
        <title>Six Aerococcus type strain genome sequencing and assembly using PacBio and Illumina Hiseq.</title>
        <authorList>
            <person name="Carkaci D."/>
            <person name="Dargis R."/>
            <person name="Nielsen X.C."/>
            <person name="Skovgaard O."/>
            <person name="Fuursted K."/>
            <person name="Christensen J.J."/>
        </authorList>
    </citation>
    <scope>NUCLEOTIDE SEQUENCE [LARGE SCALE GENOMIC DNA]</scope>
    <source>
        <strain evidence="2">CCUG42038B</strain>
    </source>
</reference>
<evidence type="ECO:0000313" key="2">
    <source>
        <dbReference type="Proteomes" id="UP000062260"/>
    </source>
</evidence>
<dbReference type="SUPFAM" id="SSF53822">
    <property type="entry name" value="Periplasmic binding protein-like I"/>
    <property type="match status" value="1"/>
</dbReference>
<dbReference type="PANTHER" id="PTHR35271:SF1">
    <property type="entry name" value="ABC TRANSPORTER, SUBSTRATE-BINDING LIPOPROTEIN"/>
    <property type="match status" value="1"/>
</dbReference>
<sequence>MKKKFSITGFILAAALIILAFSLPQLRASFDSNQDQANSDKPVNNQIEHTIGLLQMMDHPALDEIRQGIYDGLAERGYHDGENIEIIYQNGQGDQNNLKRIADNFVAQDVDYLVGIATPAAQALNNASGQTIPVIGSAVSDPVGAGLLENPENPGRPVTAIADHAPIKEQIQLIQEFVPNLKKLGILYTSSEVNVRRNVADAIAYCEDNGIDYEVKTISSTNELKPVAEQLAQEVDAIYIPNDNTIAGAMPTLIAATNAAGVPTFPTADSMIAEGGVATVGINQYEYGLLTAKVIADLIEGANLNAYPVQYNDKNDFYYNDESLKALGIKPPAGFTEKAINVNEKE</sequence>
<gene>
    <name evidence="1" type="ORF">AWM75_00355</name>
</gene>
<dbReference type="InterPro" id="IPR028082">
    <property type="entry name" value="Peripla_BP_I"/>
</dbReference>
<dbReference type="OrthoDB" id="9776955at2"/>
<dbReference type="AlphaFoldDB" id="A0A0X8FJM4"/>
<keyword evidence="2" id="KW-1185">Reference proteome</keyword>
<dbReference type="CDD" id="cd06325">
    <property type="entry name" value="PBP1_ABC_unchar_transporter"/>
    <property type="match status" value="1"/>
</dbReference>
<dbReference type="InterPro" id="IPR007487">
    <property type="entry name" value="ABC_transpt-TYRBP-like"/>
</dbReference>
<organism evidence="1 2">
    <name type="scientific">Aerococcus urinaehominis</name>
    <dbReference type="NCBI Taxonomy" id="128944"/>
    <lineage>
        <taxon>Bacteria</taxon>
        <taxon>Bacillati</taxon>
        <taxon>Bacillota</taxon>
        <taxon>Bacilli</taxon>
        <taxon>Lactobacillales</taxon>
        <taxon>Aerococcaceae</taxon>
        <taxon>Aerococcus</taxon>
    </lineage>
</organism>
<accession>A0A0X8FJM4</accession>
<dbReference type="PANTHER" id="PTHR35271">
    <property type="entry name" value="ABC TRANSPORTER, SUBSTRATE-BINDING LIPOPROTEIN-RELATED"/>
    <property type="match status" value="1"/>
</dbReference>
<dbReference type="STRING" id="128944.AWM75_00355"/>
<protein>
    <submittedName>
        <fullName evidence="1">Uncharacterized protein</fullName>
    </submittedName>
</protein>
<evidence type="ECO:0000313" key="1">
    <source>
        <dbReference type="EMBL" id="AMB98534.1"/>
    </source>
</evidence>
<reference evidence="1 2" key="1">
    <citation type="journal article" date="2016" name="Genome Announc.">
        <title>Complete Genome Sequences of Aerococcus christensenii CCUG 28831T, Aerococcus sanguinicola CCUG 43001T, Aerococcus urinae CCUG 36881T, Aerococcus urinaeequi CCUG 28094T, Aerococcus urinaehominis CCUG 42038 BT, and Aerococcus viridans CCUG 4311T.</title>
        <authorList>
            <person name="Carkaci D."/>
            <person name="Dargis R."/>
            <person name="Nielsen X.C."/>
            <person name="Skovgaard O."/>
            <person name="Fuursted K."/>
            <person name="Christensen J.J."/>
        </authorList>
    </citation>
    <scope>NUCLEOTIDE SEQUENCE [LARGE SCALE GENOMIC DNA]</scope>
    <source>
        <strain evidence="1 2">CCUG42038B</strain>
    </source>
</reference>
<dbReference type="Proteomes" id="UP000062260">
    <property type="component" value="Chromosome"/>
</dbReference>
<dbReference type="EMBL" id="CP014163">
    <property type="protein sequence ID" value="AMB98534.1"/>
    <property type="molecule type" value="Genomic_DNA"/>
</dbReference>
<dbReference type="RefSeq" id="WP_067977193.1">
    <property type="nucleotide sequence ID" value="NZ_CP014163.1"/>
</dbReference>
<proteinExistence type="predicted"/>
<dbReference type="Pfam" id="PF04392">
    <property type="entry name" value="ABC_sub_bind"/>
    <property type="match status" value="1"/>
</dbReference>
<dbReference type="Gene3D" id="3.40.50.2300">
    <property type="match status" value="2"/>
</dbReference>